<dbReference type="Proteomes" id="UP001066276">
    <property type="component" value="Chromosome 6"/>
</dbReference>
<name>A0AAV7R023_PLEWA</name>
<reference evidence="2" key="1">
    <citation type="journal article" date="2022" name="bioRxiv">
        <title>Sequencing and chromosome-scale assembly of the giantPleurodeles waltlgenome.</title>
        <authorList>
            <person name="Brown T."/>
            <person name="Elewa A."/>
            <person name="Iarovenko S."/>
            <person name="Subramanian E."/>
            <person name="Araus A.J."/>
            <person name="Petzold A."/>
            <person name="Susuki M."/>
            <person name="Suzuki K.-i.T."/>
            <person name="Hayashi T."/>
            <person name="Toyoda A."/>
            <person name="Oliveira C."/>
            <person name="Osipova E."/>
            <person name="Leigh N.D."/>
            <person name="Simon A."/>
            <person name="Yun M.H."/>
        </authorList>
    </citation>
    <scope>NUCLEOTIDE SEQUENCE</scope>
    <source>
        <strain evidence="2">20211129_DDA</strain>
        <tissue evidence="2">Liver</tissue>
    </source>
</reference>
<proteinExistence type="predicted"/>
<protein>
    <submittedName>
        <fullName evidence="2">Uncharacterized protein</fullName>
    </submittedName>
</protein>
<keyword evidence="3" id="KW-1185">Reference proteome</keyword>
<dbReference type="EMBL" id="JANPWB010000010">
    <property type="protein sequence ID" value="KAJ1145479.1"/>
    <property type="molecule type" value="Genomic_DNA"/>
</dbReference>
<accession>A0AAV7R023</accession>
<organism evidence="2 3">
    <name type="scientific">Pleurodeles waltl</name>
    <name type="common">Iberian ribbed newt</name>
    <dbReference type="NCBI Taxonomy" id="8319"/>
    <lineage>
        <taxon>Eukaryota</taxon>
        <taxon>Metazoa</taxon>
        <taxon>Chordata</taxon>
        <taxon>Craniata</taxon>
        <taxon>Vertebrata</taxon>
        <taxon>Euteleostomi</taxon>
        <taxon>Amphibia</taxon>
        <taxon>Batrachia</taxon>
        <taxon>Caudata</taxon>
        <taxon>Salamandroidea</taxon>
        <taxon>Salamandridae</taxon>
        <taxon>Pleurodelinae</taxon>
        <taxon>Pleurodeles</taxon>
    </lineage>
</organism>
<evidence type="ECO:0000256" key="1">
    <source>
        <dbReference type="SAM" id="MobiDB-lite"/>
    </source>
</evidence>
<gene>
    <name evidence="2" type="ORF">NDU88_011765</name>
</gene>
<evidence type="ECO:0000313" key="3">
    <source>
        <dbReference type="Proteomes" id="UP001066276"/>
    </source>
</evidence>
<comment type="caution">
    <text evidence="2">The sequence shown here is derived from an EMBL/GenBank/DDBJ whole genome shotgun (WGS) entry which is preliminary data.</text>
</comment>
<feature type="region of interest" description="Disordered" evidence="1">
    <location>
        <begin position="65"/>
        <end position="134"/>
    </location>
</feature>
<dbReference type="AlphaFoldDB" id="A0AAV7R023"/>
<evidence type="ECO:0000313" key="2">
    <source>
        <dbReference type="EMBL" id="KAJ1145479.1"/>
    </source>
</evidence>
<feature type="compositionally biased region" description="Basic and acidic residues" evidence="1">
    <location>
        <begin position="65"/>
        <end position="109"/>
    </location>
</feature>
<sequence>MKNESMINCEGEVGVRVEYCWLARCAVCQGPGNIAGRADVRVPRGTPENLLDVCLTERAYVIRNPREERKAERSAESVITEMEKREQEDGRGPKAEDRRKENVVRRQAEVGKLNQRARIRPLGMGRVKKPAMSH</sequence>